<sequence>MKRILLYLTILLSGGLSGCLDHQIPSVTPGLPVTRLRVKSLMYEAPDNRTYVSRFGYDGQGRLTSLDSYQTPDSSVDGIVRGLYSYDTQNRLTRLQRVNKAGLTEGYTYSYNDAGQVSQISHSGGLTWNYGYTEANQLSTASLFYSHPRFSIQGSLKFTFTGNNLTQTTGGTGIRYQGMPEGTSSGFPGVSGAAFTHDDKLNPFYGVFVVPSPLPGFSNLFFGPTTPGAHFGGIDNVQSLSQNNVLTEIPVSQHQGTITYQYQYNAANLPTLRIKTTTTPLPNAGVTVETLRFEYESY</sequence>
<dbReference type="RefSeq" id="WP_186739580.1">
    <property type="nucleotide sequence ID" value="NZ_VFIA01000030.1"/>
</dbReference>
<accession>A0ABR6WB48</accession>
<dbReference type="Proteomes" id="UP000700732">
    <property type="component" value="Unassembled WGS sequence"/>
</dbReference>
<evidence type="ECO:0000313" key="2">
    <source>
        <dbReference type="Proteomes" id="UP000700732"/>
    </source>
</evidence>
<dbReference type="PROSITE" id="PS51257">
    <property type="entry name" value="PROKAR_LIPOPROTEIN"/>
    <property type="match status" value="1"/>
</dbReference>
<reference evidence="1 2" key="1">
    <citation type="submission" date="2019-06" db="EMBL/GenBank/DDBJ databases">
        <title>Spirosoma utsteinense sp. nov. isolated from Antarctic ice-free soils.</title>
        <authorList>
            <person name="Tahon G."/>
        </authorList>
    </citation>
    <scope>NUCLEOTIDE SEQUENCE [LARGE SCALE GENOMIC DNA]</scope>
    <source>
        <strain evidence="1 2">LMG 31447</strain>
    </source>
</reference>
<organism evidence="1 2">
    <name type="scientific">Spirosoma utsteinense</name>
    <dbReference type="NCBI Taxonomy" id="2585773"/>
    <lineage>
        <taxon>Bacteria</taxon>
        <taxon>Pseudomonadati</taxon>
        <taxon>Bacteroidota</taxon>
        <taxon>Cytophagia</taxon>
        <taxon>Cytophagales</taxon>
        <taxon>Cytophagaceae</taxon>
        <taxon>Spirosoma</taxon>
    </lineage>
</organism>
<evidence type="ECO:0000313" key="1">
    <source>
        <dbReference type="EMBL" id="MBC3793727.1"/>
    </source>
</evidence>
<dbReference type="Gene3D" id="2.180.10.10">
    <property type="entry name" value="RHS repeat-associated core"/>
    <property type="match status" value="1"/>
</dbReference>
<gene>
    <name evidence="1" type="ORF">FH603_4248</name>
</gene>
<keyword evidence="2" id="KW-1185">Reference proteome</keyword>
<comment type="caution">
    <text evidence="1">The sequence shown here is derived from an EMBL/GenBank/DDBJ whole genome shotgun (WGS) entry which is preliminary data.</text>
</comment>
<name>A0ABR6WB48_9BACT</name>
<evidence type="ECO:0008006" key="3">
    <source>
        <dbReference type="Google" id="ProtNLM"/>
    </source>
</evidence>
<proteinExistence type="predicted"/>
<protein>
    <recommendedName>
        <fullName evidence="3">YD repeat-containing protein</fullName>
    </recommendedName>
</protein>
<dbReference type="EMBL" id="VFIA01000030">
    <property type="protein sequence ID" value="MBC3793727.1"/>
    <property type="molecule type" value="Genomic_DNA"/>
</dbReference>